<accession>A0A024TY83</accession>
<dbReference type="EMBL" id="KI913969">
    <property type="protein sequence ID" value="ETV98601.1"/>
    <property type="molecule type" value="Genomic_DNA"/>
</dbReference>
<gene>
    <name evidence="2" type="ORF">H310_08719</name>
</gene>
<evidence type="ECO:0000313" key="2">
    <source>
        <dbReference type="EMBL" id="ETV98601.1"/>
    </source>
</evidence>
<sequence length="166" mass="17850">MLAKGLPPPAVDADARSRARSTSGGHDLSSPPSSSSMHKRFPSNSSILMPQHLEPLPKLPPTSASHGNLVLFSELEAVDKFDTRTSPPKHKLEKLDAPKSPPKTDYKDLPVVRHNCLQAIAPTPSLLEHAKPIDTKANTLAADAKDHSASSSHLRPLDKLVDVKLS</sequence>
<feature type="region of interest" description="Disordered" evidence="1">
    <location>
        <begin position="82"/>
        <end position="108"/>
    </location>
</feature>
<dbReference type="AlphaFoldDB" id="A0A024TY83"/>
<reference evidence="2" key="1">
    <citation type="submission" date="2013-12" db="EMBL/GenBank/DDBJ databases">
        <title>The Genome Sequence of Aphanomyces invadans NJM9701.</title>
        <authorList>
            <consortium name="The Broad Institute Genomics Platform"/>
            <person name="Russ C."/>
            <person name="Tyler B."/>
            <person name="van West P."/>
            <person name="Dieguez-Uribeondo J."/>
            <person name="Young S.K."/>
            <person name="Zeng Q."/>
            <person name="Gargeya S."/>
            <person name="Fitzgerald M."/>
            <person name="Abouelleil A."/>
            <person name="Alvarado L."/>
            <person name="Chapman S.B."/>
            <person name="Gainer-Dewar J."/>
            <person name="Goldberg J."/>
            <person name="Griggs A."/>
            <person name="Gujja S."/>
            <person name="Hansen M."/>
            <person name="Howarth C."/>
            <person name="Imamovic A."/>
            <person name="Ireland A."/>
            <person name="Larimer J."/>
            <person name="McCowan C."/>
            <person name="Murphy C."/>
            <person name="Pearson M."/>
            <person name="Poon T.W."/>
            <person name="Priest M."/>
            <person name="Roberts A."/>
            <person name="Saif S."/>
            <person name="Shea T."/>
            <person name="Sykes S."/>
            <person name="Wortman J."/>
            <person name="Nusbaum C."/>
            <person name="Birren B."/>
        </authorList>
    </citation>
    <scope>NUCLEOTIDE SEQUENCE [LARGE SCALE GENOMIC DNA]</scope>
    <source>
        <strain evidence="2">NJM9701</strain>
    </source>
</reference>
<feature type="compositionally biased region" description="Basic and acidic residues" evidence="1">
    <location>
        <begin position="93"/>
        <end position="108"/>
    </location>
</feature>
<proteinExistence type="predicted"/>
<protein>
    <submittedName>
        <fullName evidence="2">Uncharacterized protein</fullName>
    </submittedName>
</protein>
<feature type="region of interest" description="Disordered" evidence="1">
    <location>
        <begin position="138"/>
        <end position="166"/>
    </location>
</feature>
<dbReference type="OrthoDB" id="78595at2759"/>
<feature type="region of interest" description="Disordered" evidence="1">
    <location>
        <begin position="1"/>
        <end position="66"/>
    </location>
</feature>
<dbReference type="VEuPathDB" id="FungiDB:H310_08719"/>
<dbReference type="GeneID" id="20085769"/>
<dbReference type="RefSeq" id="XP_008872798.1">
    <property type="nucleotide sequence ID" value="XM_008874576.1"/>
</dbReference>
<feature type="compositionally biased region" description="Pro residues" evidence="1">
    <location>
        <begin position="1"/>
        <end position="10"/>
    </location>
</feature>
<name>A0A024TY83_9STRA</name>
<evidence type="ECO:0000256" key="1">
    <source>
        <dbReference type="SAM" id="MobiDB-lite"/>
    </source>
</evidence>
<organism evidence="2">
    <name type="scientific">Aphanomyces invadans</name>
    <dbReference type="NCBI Taxonomy" id="157072"/>
    <lineage>
        <taxon>Eukaryota</taxon>
        <taxon>Sar</taxon>
        <taxon>Stramenopiles</taxon>
        <taxon>Oomycota</taxon>
        <taxon>Saprolegniomycetes</taxon>
        <taxon>Saprolegniales</taxon>
        <taxon>Verrucalvaceae</taxon>
        <taxon>Aphanomyces</taxon>
    </lineage>
</organism>
<feature type="compositionally biased region" description="Basic and acidic residues" evidence="1">
    <location>
        <begin position="155"/>
        <end position="166"/>
    </location>
</feature>